<organism evidence="3 4">
    <name type="scientific">Mycena albidolilacea</name>
    <dbReference type="NCBI Taxonomy" id="1033008"/>
    <lineage>
        <taxon>Eukaryota</taxon>
        <taxon>Fungi</taxon>
        <taxon>Dikarya</taxon>
        <taxon>Basidiomycota</taxon>
        <taxon>Agaricomycotina</taxon>
        <taxon>Agaricomycetes</taxon>
        <taxon>Agaricomycetidae</taxon>
        <taxon>Agaricales</taxon>
        <taxon>Marasmiineae</taxon>
        <taxon>Mycenaceae</taxon>
        <taxon>Mycena</taxon>
    </lineage>
</organism>
<keyword evidence="2" id="KW-1133">Transmembrane helix</keyword>
<dbReference type="AlphaFoldDB" id="A0AAD6ZDE4"/>
<protein>
    <submittedName>
        <fullName evidence="3">Uncharacterized protein</fullName>
    </submittedName>
</protein>
<accession>A0AAD6ZDE4</accession>
<gene>
    <name evidence="3" type="ORF">DFH08DRAFT_789739</name>
</gene>
<feature type="transmembrane region" description="Helical" evidence="2">
    <location>
        <begin position="305"/>
        <end position="326"/>
    </location>
</feature>
<feature type="compositionally biased region" description="Basic and acidic residues" evidence="1">
    <location>
        <begin position="375"/>
        <end position="384"/>
    </location>
</feature>
<feature type="region of interest" description="Disordered" evidence="1">
    <location>
        <begin position="357"/>
        <end position="416"/>
    </location>
</feature>
<evidence type="ECO:0000313" key="4">
    <source>
        <dbReference type="Proteomes" id="UP001218218"/>
    </source>
</evidence>
<keyword evidence="2" id="KW-0812">Transmembrane</keyword>
<reference evidence="3" key="1">
    <citation type="submission" date="2023-03" db="EMBL/GenBank/DDBJ databases">
        <title>Massive genome expansion in bonnet fungi (Mycena s.s.) driven by repeated elements and novel gene families across ecological guilds.</title>
        <authorList>
            <consortium name="Lawrence Berkeley National Laboratory"/>
            <person name="Harder C.B."/>
            <person name="Miyauchi S."/>
            <person name="Viragh M."/>
            <person name="Kuo A."/>
            <person name="Thoen E."/>
            <person name="Andreopoulos B."/>
            <person name="Lu D."/>
            <person name="Skrede I."/>
            <person name="Drula E."/>
            <person name="Henrissat B."/>
            <person name="Morin E."/>
            <person name="Kohler A."/>
            <person name="Barry K."/>
            <person name="LaButti K."/>
            <person name="Morin E."/>
            <person name="Salamov A."/>
            <person name="Lipzen A."/>
            <person name="Mereny Z."/>
            <person name="Hegedus B."/>
            <person name="Baldrian P."/>
            <person name="Stursova M."/>
            <person name="Weitz H."/>
            <person name="Taylor A."/>
            <person name="Grigoriev I.V."/>
            <person name="Nagy L.G."/>
            <person name="Martin F."/>
            <person name="Kauserud H."/>
        </authorList>
    </citation>
    <scope>NUCLEOTIDE SEQUENCE</scope>
    <source>
        <strain evidence="3">CBHHK002</strain>
    </source>
</reference>
<dbReference type="Gene3D" id="2.60.120.260">
    <property type="entry name" value="Galactose-binding domain-like"/>
    <property type="match status" value="2"/>
</dbReference>
<evidence type="ECO:0000313" key="3">
    <source>
        <dbReference type="EMBL" id="KAJ7318528.1"/>
    </source>
</evidence>
<keyword evidence="2" id="KW-0472">Membrane</keyword>
<feature type="compositionally biased region" description="Low complexity" evidence="1">
    <location>
        <begin position="273"/>
        <end position="296"/>
    </location>
</feature>
<keyword evidence="4" id="KW-1185">Reference proteome</keyword>
<name>A0AAD6ZDE4_9AGAR</name>
<evidence type="ECO:0000256" key="1">
    <source>
        <dbReference type="SAM" id="MobiDB-lite"/>
    </source>
</evidence>
<feature type="compositionally biased region" description="Basic and acidic residues" evidence="1">
    <location>
        <begin position="402"/>
        <end position="413"/>
    </location>
</feature>
<dbReference type="Proteomes" id="UP001218218">
    <property type="component" value="Unassembled WGS sequence"/>
</dbReference>
<comment type="caution">
    <text evidence="3">The sequence shown here is derived from an EMBL/GenBank/DDBJ whole genome shotgun (WGS) entry which is preliminary data.</text>
</comment>
<feature type="region of interest" description="Disordered" evidence="1">
    <location>
        <begin position="273"/>
        <end position="300"/>
    </location>
</feature>
<dbReference type="EMBL" id="JARIHO010000057">
    <property type="protein sequence ID" value="KAJ7318528.1"/>
    <property type="molecule type" value="Genomic_DNA"/>
</dbReference>
<proteinExistence type="predicted"/>
<evidence type="ECO:0000256" key="2">
    <source>
        <dbReference type="SAM" id="Phobius"/>
    </source>
</evidence>
<sequence>MSAAVRAVVVDDTDPAVKYGPQGWFVADPSVLTHGNFGPIYNGTSHATASKNSTLSYSFNGTSMTVRGSIIVATDANNVTDPTWTCFIDGIEIPSKSSEFPQNNRPLCEQSQLDSKPHTLTIQVKSAGQPFYLDSLVYMPSPDAVFPSAVLIYSDGDPAVSYSVGWTEAGEQVTQTAGAQVTLSFHGTSVTLFADIQNQFPPNATVAHYTIDGGAPVTFPLKGIPASGDTQYNNILFTTPTLSNGPHNLTVTHGGDISHAPLAVKGFYVTNTTSTSSSSPSPTDTSSPKPTSTSPTRVAQGATKAIAGGVGAAVFLLVVLAAVWLWHKRRQRQRRSMQDTSFNAYLPASSSSVQLSSASSESGYIARAGKRSASRTRETSERRPSLPRMKGANMTSPPVQVLRHEDGGLRLESARMPPEIVEIPPRYTPV</sequence>